<dbReference type="Gene3D" id="2.40.30.170">
    <property type="match status" value="1"/>
</dbReference>
<dbReference type="Gene3D" id="2.40.50.100">
    <property type="match status" value="1"/>
</dbReference>
<dbReference type="Pfam" id="PF25954">
    <property type="entry name" value="Beta-barrel_RND_2"/>
    <property type="match status" value="1"/>
</dbReference>
<dbReference type="RefSeq" id="WP_142453749.1">
    <property type="nucleotide sequence ID" value="NZ_FXTP01000004.1"/>
</dbReference>
<feature type="chain" id="PRO_5021929044" evidence="4">
    <location>
        <begin position="28"/>
        <end position="442"/>
    </location>
</feature>
<dbReference type="AlphaFoldDB" id="A0A521C419"/>
<dbReference type="NCBIfam" id="TIGR01730">
    <property type="entry name" value="RND_mfp"/>
    <property type="match status" value="1"/>
</dbReference>
<feature type="domain" description="CzcB-like barrel-sandwich hybrid" evidence="6">
    <location>
        <begin position="72"/>
        <end position="224"/>
    </location>
</feature>
<evidence type="ECO:0000256" key="4">
    <source>
        <dbReference type="SAM" id="SignalP"/>
    </source>
</evidence>
<dbReference type="Gene3D" id="1.10.287.470">
    <property type="entry name" value="Helix hairpin bin"/>
    <property type="match status" value="1"/>
</dbReference>
<dbReference type="PANTHER" id="PTHR30469">
    <property type="entry name" value="MULTIDRUG RESISTANCE PROTEIN MDTA"/>
    <property type="match status" value="1"/>
</dbReference>
<dbReference type="Pfam" id="PF25973">
    <property type="entry name" value="BSH_CzcB"/>
    <property type="match status" value="1"/>
</dbReference>
<comment type="similarity">
    <text evidence="1">Belongs to the membrane fusion protein (MFP) (TC 8.A.1) family.</text>
</comment>
<evidence type="ECO:0000313" key="7">
    <source>
        <dbReference type="EMBL" id="SMO54226.1"/>
    </source>
</evidence>
<evidence type="ECO:0000256" key="2">
    <source>
        <dbReference type="SAM" id="Coils"/>
    </source>
</evidence>
<dbReference type="SUPFAM" id="SSF111369">
    <property type="entry name" value="HlyD-like secretion proteins"/>
    <property type="match status" value="1"/>
</dbReference>
<dbReference type="InterPro" id="IPR058647">
    <property type="entry name" value="BSH_CzcB-like"/>
</dbReference>
<sequence length="442" mass="49019">MNTSNTLFKTSLLTISLFLLISCSSEQETSQNNRNPESSVIPSVEAVQARYGSLPLVERFSGNVRSENQVPLYPEITGTIEAVYVENGQYVEKGERLVQLETTQLRKQLQQAEAGLRINQAELRQAKAQLGEVESQYRRIKQLSDRELSSDLELEQIEAELETAEADVELAEARVEQAQALVEERQEQLDRTVVRAPISGTVGQRNAEIGMQASPNTQLFLIGDLDRLRVEIVLTETMLNRIQVGQRAEILVEDASGEQQTIQAELSRISPFLNQQTRSTEAEIDVSNNSGLLRPGMFVPVDIYFGESEQATLIPTSAIYTDPTSGQEGIYVASSLGSEIQPANDPGDSSNTGSSSTLTEPTPVQFKPINVVAEGRMEVGVRGLESGQWVVTVGQDLLSEGRGEARVRAMSWERIVRLQQLQREDLLRQIMQEKDQSNNINL</sequence>
<dbReference type="PANTHER" id="PTHR30469:SF15">
    <property type="entry name" value="HLYD FAMILY OF SECRETION PROTEINS"/>
    <property type="match status" value="1"/>
</dbReference>
<proteinExistence type="inferred from homology"/>
<evidence type="ECO:0000259" key="6">
    <source>
        <dbReference type="Pfam" id="PF25973"/>
    </source>
</evidence>
<dbReference type="InterPro" id="IPR006143">
    <property type="entry name" value="RND_pump_MFP"/>
</dbReference>
<evidence type="ECO:0000256" key="3">
    <source>
        <dbReference type="SAM" id="MobiDB-lite"/>
    </source>
</evidence>
<feature type="coiled-coil region" evidence="2">
    <location>
        <begin position="109"/>
        <end position="188"/>
    </location>
</feature>
<keyword evidence="2" id="KW-0175">Coiled coil</keyword>
<dbReference type="GO" id="GO:0015562">
    <property type="term" value="F:efflux transmembrane transporter activity"/>
    <property type="evidence" value="ECO:0007669"/>
    <property type="project" value="InterPro"/>
</dbReference>
<keyword evidence="4" id="KW-0732">Signal</keyword>
<dbReference type="OrthoDB" id="9806939at2"/>
<dbReference type="EMBL" id="FXTP01000004">
    <property type="protein sequence ID" value="SMO54226.1"/>
    <property type="molecule type" value="Genomic_DNA"/>
</dbReference>
<feature type="compositionally biased region" description="Polar residues" evidence="3">
    <location>
        <begin position="347"/>
        <end position="362"/>
    </location>
</feature>
<feature type="domain" description="CusB-like beta-barrel" evidence="5">
    <location>
        <begin position="231"/>
        <end position="302"/>
    </location>
</feature>
<gene>
    <name evidence="7" type="ORF">SAMN06265219_104141</name>
</gene>
<protein>
    <submittedName>
        <fullName evidence="7">RND family efflux transporter, MFP subunit</fullName>
    </submittedName>
</protein>
<dbReference type="InterPro" id="IPR058792">
    <property type="entry name" value="Beta-barrel_RND_2"/>
</dbReference>
<evidence type="ECO:0000313" key="8">
    <source>
        <dbReference type="Proteomes" id="UP000317557"/>
    </source>
</evidence>
<evidence type="ECO:0000256" key="1">
    <source>
        <dbReference type="ARBA" id="ARBA00009477"/>
    </source>
</evidence>
<feature type="signal peptide" evidence="4">
    <location>
        <begin position="1"/>
        <end position="27"/>
    </location>
</feature>
<keyword evidence="8" id="KW-1185">Reference proteome</keyword>
<dbReference type="FunFam" id="2.40.30.170:FF:000010">
    <property type="entry name" value="Efflux RND transporter periplasmic adaptor subunit"/>
    <property type="match status" value="1"/>
</dbReference>
<feature type="region of interest" description="Disordered" evidence="3">
    <location>
        <begin position="338"/>
        <end position="362"/>
    </location>
</feature>
<dbReference type="Gene3D" id="2.40.420.20">
    <property type="match status" value="1"/>
</dbReference>
<dbReference type="GO" id="GO:1990281">
    <property type="term" value="C:efflux pump complex"/>
    <property type="evidence" value="ECO:0007669"/>
    <property type="project" value="TreeGrafter"/>
</dbReference>
<dbReference type="Proteomes" id="UP000317557">
    <property type="component" value="Unassembled WGS sequence"/>
</dbReference>
<accession>A0A521C419</accession>
<reference evidence="7 8" key="1">
    <citation type="submission" date="2017-05" db="EMBL/GenBank/DDBJ databases">
        <authorList>
            <person name="Varghese N."/>
            <person name="Submissions S."/>
        </authorList>
    </citation>
    <scope>NUCLEOTIDE SEQUENCE [LARGE SCALE GENOMIC DNA]</scope>
    <source>
        <strain evidence="7 8">DSM 21985</strain>
    </source>
</reference>
<evidence type="ECO:0000259" key="5">
    <source>
        <dbReference type="Pfam" id="PF25954"/>
    </source>
</evidence>
<organism evidence="7 8">
    <name type="scientific">Gracilimonas mengyeensis</name>
    <dbReference type="NCBI Taxonomy" id="1302730"/>
    <lineage>
        <taxon>Bacteria</taxon>
        <taxon>Pseudomonadati</taxon>
        <taxon>Balneolota</taxon>
        <taxon>Balneolia</taxon>
        <taxon>Balneolales</taxon>
        <taxon>Balneolaceae</taxon>
        <taxon>Gracilimonas</taxon>
    </lineage>
</organism>
<name>A0A521C419_9BACT</name>